<organism evidence="6 7">
    <name type="scientific">Adlercreutzia faecimuris</name>
    <dbReference type="NCBI Taxonomy" id="2897341"/>
    <lineage>
        <taxon>Bacteria</taxon>
        <taxon>Bacillati</taxon>
        <taxon>Actinomycetota</taxon>
        <taxon>Coriobacteriia</taxon>
        <taxon>Eggerthellales</taxon>
        <taxon>Eggerthellaceae</taxon>
        <taxon>Adlercreutzia</taxon>
    </lineage>
</organism>
<dbReference type="SUPFAM" id="SSF54862">
    <property type="entry name" value="4Fe-4S ferredoxins"/>
    <property type="match status" value="1"/>
</dbReference>
<comment type="caution">
    <text evidence="6">The sequence shown here is derived from an EMBL/GenBank/DDBJ whole genome shotgun (WGS) entry which is preliminary data.</text>
</comment>
<keyword evidence="1" id="KW-0004">4Fe-4S</keyword>
<dbReference type="EMBL" id="JAJMLW010000002">
    <property type="protein sequence ID" value="MCI2242132.1"/>
    <property type="molecule type" value="Genomic_DNA"/>
</dbReference>
<keyword evidence="3" id="KW-0408">Iron</keyword>
<dbReference type="RefSeq" id="WP_242165049.1">
    <property type="nucleotide sequence ID" value="NZ_JAJMLW010000002.1"/>
</dbReference>
<gene>
    <name evidence="6" type="ORF">LPT13_07185</name>
</gene>
<keyword evidence="2" id="KW-0479">Metal-binding</keyword>
<reference evidence="6" key="1">
    <citation type="submission" date="2021-11" db="EMBL/GenBank/DDBJ databases">
        <title>A Novel Adlercreutzia Species, isolated from a Allomyrina dichotoma larva feces.</title>
        <authorList>
            <person name="Suh M.K."/>
        </authorList>
    </citation>
    <scope>NUCLEOTIDE SEQUENCE</scope>
    <source>
        <strain evidence="6">JBNU-10</strain>
    </source>
</reference>
<evidence type="ECO:0000256" key="1">
    <source>
        <dbReference type="ARBA" id="ARBA00022485"/>
    </source>
</evidence>
<dbReference type="PANTHER" id="PTHR43177:SF3">
    <property type="entry name" value="PROTEIN NRFC HOMOLOG"/>
    <property type="match status" value="1"/>
</dbReference>
<evidence type="ECO:0000256" key="3">
    <source>
        <dbReference type="ARBA" id="ARBA00023004"/>
    </source>
</evidence>
<name>A0ABS9WI49_9ACTN</name>
<keyword evidence="7" id="KW-1185">Reference proteome</keyword>
<dbReference type="Proteomes" id="UP001430755">
    <property type="component" value="Unassembled WGS sequence"/>
</dbReference>
<sequence length="138" mass="15081">MAYKMLVDIDRCVGCWTCAMGCKVGNHLDDDVYRVEVETHGSGQGIDRPAGVYPDLHMWWQPVYLPSCTFCAPRVAEGLPPFCAMDCPTQALAFGDADDGQSAYAQARARVEARGARIWELDSAGAETRASVEYATAR</sequence>
<dbReference type="InterPro" id="IPR050954">
    <property type="entry name" value="ET_IronSulfur_Cluster-Binding"/>
</dbReference>
<accession>A0ABS9WI49</accession>
<dbReference type="PANTHER" id="PTHR43177">
    <property type="entry name" value="PROTEIN NRFC"/>
    <property type="match status" value="1"/>
</dbReference>
<evidence type="ECO:0000256" key="2">
    <source>
        <dbReference type="ARBA" id="ARBA00022723"/>
    </source>
</evidence>
<evidence type="ECO:0000313" key="7">
    <source>
        <dbReference type="Proteomes" id="UP001430755"/>
    </source>
</evidence>
<dbReference type="PROSITE" id="PS51379">
    <property type="entry name" value="4FE4S_FER_2"/>
    <property type="match status" value="1"/>
</dbReference>
<evidence type="ECO:0000313" key="6">
    <source>
        <dbReference type="EMBL" id="MCI2242132.1"/>
    </source>
</evidence>
<dbReference type="Gene3D" id="3.30.70.20">
    <property type="match status" value="1"/>
</dbReference>
<keyword evidence="4" id="KW-0411">Iron-sulfur</keyword>
<evidence type="ECO:0000259" key="5">
    <source>
        <dbReference type="PROSITE" id="PS51379"/>
    </source>
</evidence>
<dbReference type="Pfam" id="PF13247">
    <property type="entry name" value="Fer4_11"/>
    <property type="match status" value="1"/>
</dbReference>
<proteinExistence type="predicted"/>
<evidence type="ECO:0000256" key="4">
    <source>
        <dbReference type="ARBA" id="ARBA00023014"/>
    </source>
</evidence>
<feature type="domain" description="4Fe-4S ferredoxin-type" evidence="5">
    <location>
        <begin position="3"/>
        <end position="31"/>
    </location>
</feature>
<dbReference type="InterPro" id="IPR017896">
    <property type="entry name" value="4Fe4S_Fe-S-bd"/>
</dbReference>
<protein>
    <recommendedName>
        <fullName evidence="5">4Fe-4S ferredoxin-type domain-containing protein</fullName>
    </recommendedName>
</protein>